<dbReference type="Proteomes" id="UP000215914">
    <property type="component" value="Chromosome 13"/>
</dbReference>
<keyword evidence="2" id="KW-1185">Reference proteome</keyword>
<proteinExistence type="predicted"/>
<gene>
    <name evidence="1" type="ORF">HannXRQ_Chr13g0413381</name>
</gene>
<dbReference type="InParanoid" id="A0A251SUB3"/>
<evidence type="ECO:0000313" key="1">
    <source>
        <dbReference type="EMBL" id="OTG02467.1"/>
    </source>
</evidence>
<dbReference type="EMBL" id="CM007902">
    <property type="protein sequence ID" value="OTG02467.1"/>
    <property type="molecule type" value="Genomic_DNA"/>
</dbReference>
<evidence type="ECO:0000313" key="2">
    <source>
        <dbReference type="Proteomes" id="UP000215914"/>
    </source>
</evidence>
<dbReference type="AlphaFoldDB" id="A0A251SUB3"/>
<reference evidence="2" key="1">
    <citation type="journal article" date="2017" name="Nature">
        <title>The sunflower genome provides insights into oil metabolism, flowering and Asterid evolution.</title>
        <authorList>
            <person name="Badouin H."/>
            <person name="Gouzy J."/>
            <person name="Grassa C.J."/>
            <person name="Murat F."/>
            <person name="Staton S.E."/>
            <person name="Cottret L."/>
            <person name="Lelandais-Briere C."/>
            <person name="Owens G.L."/>
            <person name="Carrere S."/>
            <person name="Mayjonade B."/>
            <person name="Legrand L."/>
            <person name="Gill N."/>
            <person name="Kane N.C."/>
            <person name="Bowers J.E."/>
            <person name="Hubner S."/>
            <person name="Bellec A."/>
            <person name="Berard A."/>
            <person name="Berges H."/>
            <person name="Blanchet N."/>
            <person name="Boniface M.C."/>
            <person name="Brunel D."/>
            <person name="Catrice O."/>
            <person name="Chaidir N."/>
            <person name="Claudel C."/>
            <person name="Donnadieu C."/>
            <person name="Faraut T."/>
            <person name="Fievet G."/>
            <person name="Helmstetter N."/>
            <person name="King M."/>
            <person name="Knapp S.J."/>
            <person name="Lai Z."/>
            <person name="Le Paslier M.C."/>
            <person name="Lippi Y."/>
            <person name="Lorenzon L."/>
            <person name="Mandel J.R."/>
            <person name="Marage G."/>
            <person name="Marchand G."/>
            <person name="Marquand E."/>
            <person name="Bret-Mestries E."/>
            <person name="Morien E."/>
            <person name="Nambeesan S."/>
            <person name="Nguyen T."/>
            <person name="Pegot-Espagnet P."/>
            <person name="Pouilly N."/>
            <person name="Raftis F."/>
            <person name="Sallet E."/>
            <person name="Schiex T."/>
            <person name="Thomas J."/>
            <person name="Vandecasteele C."/>
            <person name="Vares D."/>
            <person name="Vear F."/>
            <person name="Vautrin S."/>
            <person name="Crespi M."/>
            <person name="Mangin B."/>
            <person name="Burke J.M."/>
            <person name="Salse J."/>
            <person name="Munos S."/>
            <person name="Vincourt P."/>
            <person name="Rieseberg L.H."/>
            <person name="Langlade N.B."/>
        </authorList>
    </citation>
    <scope>NUCLEOTIDE SEQUENCE [LARGE SCALE GENOMIC DNA]</scope>
    <source>
        <strain evidence="2">cv. SF193</strain>
    </source>
</reference>
<organism evidence="1 2">
    <name type="scientific">Helianthus annuus</name>
    <name type="common">Common sunflower</name>
    <dbReference type="NCBI Taxonomy" id="4232"/>
    <lineage>
        <taxon>Eukaryota</taxon>
        <taxon>Viridiplantae</taxon>
        <taxon>Streptophyta</taxon>
        <taxon>Embryophyta</taxon>
        <taxon>Tracheophyta</taxon>
        <taxon>Spermatophyta</taxon>
        <taxon>Magnoliopsida</taxon>
        <taxon>eudicotyledons</taxon>
        <taxon>Gunneridae</taxon>
        <taxon>Pentapetalae</taxon>
        <taxon>asterids</taxon>
        <taxon>campanulids</taxon>
        <taxon>Asterales</taxon>
        <taxon>Asteraceae</taxon>
        <taxon>Asteroideae</taxon>
        <taxon>Heliantheae alliance</taxon>
        <taxon>Heliantheae</taxon>
        <taxon>Helianthus</taxon>
    </lineage>
</organism>
<accession>A0A251SUB3</accession>
<name>A0A251SUB3_HELAN</name>
<sequence length="111" mass="12744">MIPNLWRFDTCHTSFGQDPLISSITLPTLPMIMGKAKKEAVSVVGRWKDRDILKRLEWTYNYERQKKLYGSCSGDDDQNDELDVSNLIYDEVKPDQSRASWKLESDSDAAA</sequence>
<protein>
    <submittedName>
        <fullName evidence="1">Uncharacterized protein</fullName>
    </submittedName>
</protein>